<accession>A0ABD0PWB6</accession>
<organism evidence="2 3">
    <name type="scientific">Cirrhinus mrigala</name>
    <name type="common">Mrigala</name>
    <dbReference type="NCBI Taxonomy" id="683832"/>
    <lineage>
        <taxon>Eukaryota</taxon>
        <taxon>Metazoa</taxon>
        <taxon>Chordata</taxon>
        <taxon>Craniata</taxon>
        <taxon>Vertebrata</taxon>
        <taxon>Euteleostomi</taxon>
        <taxon>Actinopterygii</taxon>
        <taxon>Neopterygii</taxon>
        <taxon>Teleostei</taxon>
        <taxon>Ostariophysi</taxon>
        <taxon>Cypriniformes</taxon>
        <taxon>Cyprinidae</taxon>
        <taxon>Labeoninae</taxon>
        <taxon>Labeonini</taxon>
        <taxon>Cirrhinus</taxon>
    </lineage>
</organism>
<evidence type="ECO:0000256" key="1">
    <source>
        <dbReference type="SAM" id="MobiDB-lite"/>
    </source>
</evidence>
<reference evidence="2 3" key="1">
    <citation type="submission" date="2024-05" db="EMBL/GenBank/DDBJ databases">
        <title>Genome sequencing and assembly of Indian major carp, Cirrhinus mrigala (Hamilton, 1822).</title>
        <authorList>
            <person name="Mohindra V."/>
            <person name="Chowdhury L.M."/>
            <person name="Lal K."/>
            <person name="Jena J.K."/>
        </authorList>
    </citation>
    <scope>NUCLEOTIDE SEQUENCE [LARGE SCALE GENOMIC DNA]</scope>
    <source>
        <strain evidence="2">CM1030</strain>
        <tissue evidence="2">Blood</tissue>
    </source>
</reference>
<feature type="compositionally biased region" description="Polar residues" evidence="1">
    <location>
        <begin position="223"/>
        <end position="233"/>
    </location>
</feature>
<comment type="caution">
    <text evidence="2">The sequence shown here is derived from an EMBL/GenBank/DDBJ whole genome shotgun (WGS) entry which is preliminary data.</text>
</comment>
<sequence length="271" mass="27913">EAICEQSVCLVVTTEVNPLSDMLPVMGVAIWCVWAVHTILEPSACHDFSPTLPPIITASSAWPSSAPLLLFTVSLSAHPQPTICAVGSPQVCQSPSVLWLEDPLYPPLSSECRTPLDLSLLSAMAHQSTSSAGLPCPSGSALVANHPPPQDSTPPAVPRPSVHLALSGTSFPPGQPWSSVAPARSPEPSAPPWPSGSSASPMLTASPSPLWAPSNLLRRHCPPSTTDPPSVGSTVGLLHGSHLLPPVFSLAPPSVFATLAPSVPVLAPPSV</sequence>
<dbReference type="EMBL" id="JAMKFB020000013">
    <property type="protein sequence ID" value="KAL0177711.1"/>
    <property type="molecule type" value="Genomic_DNA"/>
</dbReference>
<feature type="region of interest" description="Disordered" evidence="1">
    <location>
        <begin position="214"/>
        <end position="233"/>
    </location>
</feature>
<feature type="non-terminal residue" evidence="2">
    <location>
        <position position="271"/>
    </location>
</feature>
<proteinExistence type="predicted"/>
<feature type="region of interest" description="Disordered" evidence="1">
    <location>
        <begin position="135"/>
        <end position="207"/>
    </location>
</feature>
<feature type="non-terminal residue" evidence="2">
    <location>
        <position position="1"/>
    </location>
</feature>
<evidence type="ECO:0000313" key="2">
    <source>
        <dbReference type="EMBL" id="KAL0177711.1"/>
    </source>
</evidence>
<dbReference type="Proteomes" id="UP001529510">
    <property type="component" value="Unassembled WGS sequence"/>
</dbReference>
<name>A0ABD0PWB6_CIRMR</name>
<feature type="compositionally biased region" description="Pro residues" evidence="1">
    <location>
        <begin position="146"/>
        <end position="158"/>
    </location>
</feature>
<keyword evidence="3" id="KW-1185">Reference proteome</keyword>
<protein>
    <submittedName>
        <fullName evidence="2">Uncharacterized protein</fullName>
    </submittedName>
</protein>
<feature type="compositionally biased region" description="Low complexity" evidence="1">
    <location>
        <begin position="178"/>
        <end position="187"/>
    </location>
</feature>
<evidence type="ECO:0000313" key="3">
    <source>
        <dbReference type="Proteomes" id="UP001529510"/>
    </source>
</evidence>
<dbReference type="AlphaFoldDB" id="A0ABD0PWB6"/>
<gene>
    <name evidence="2" type="ORF">M9458_026605</name>
</gene>